<sequence length="232" mass="26911">MMKKTRIFYIGLLVFLVLAMTACGDKDKSEKEAQKQEGIEITKDEKVADDKIVAQVNEHEITGQYYNSFYIQTKMKLHQFGEDTDDKEVVKDQTLEELIAHELLRQEAESKGIKVTEEELDSEFEQLKIESGEQLTDYLKEFDLTEDAFKDQMEYSLVLNEYLTKELPVEEVPDEDAKELYKELTKDDKKEVPEFSEVKGVLKEQIAQQKQQEALQGKLASLKKDAKIEKKI</sequence>
<keyword evidence="3" id="KW-1185">Reference proteome</keyword>
<feature type="signal peptide" evidence="1">
    <location>
        <begin position="1"/>
        <end position="24"/>
    </location>
</feature>
<evidence type="ECO:0008006" key="4">
    <source>
        <dbReference type="Google" id="ProtNLM"/>
    </source>
</evidence>
<dbReference type="EMBL" id="VDUW01000010">
    <property type="protein sequence ID" value="TXL61744.1"/>
    <property type="molecule type" value="Genomic_DNA"/>
</dbReference>
<dbReference type="OrthoDB" id="2969382at2"/>
<evidence type="ECO:0000256" key="1">
    <source>
        <dbReference type="SAM" id="SignalP"/>
    </source>
</evidence>
<keyword evidence="1" id="KW-0732">Signal</keyword>
<feature type="chain" id="PRO_5022826257" description="Peptidylprolyl isomerase" evidence="1">
    <location>
        <begin position="25"/>
        <end position="232"/>
    </location>
</feature>
<dbReference type="Pfam" id="PF13624">
    <property type="entry name" value="SurA_N_3"/>
    <property type="match status" value="1"/>
</dbReference>
<accession>A0A5C8NIQ8</accession>
<proteinExistence type="predicted"/>
<dbReference type="Proteomes" id="UP000321574">
    <property type="component" value="Unassembled WGS sequence"/>
</dbReference>
<dbReference type="PANTHER" id="PTHR47245:SF2">
    <property type="entry name" value="PEPTIDYL-PROLYL CIS-TRANS ISOMERASE HP_0175-RELATED"/>
    <property type="match status" value="1"/>
</dbReference>
<organism evidence="2 3">
    <name type="scientific">Cerasibacillus terrae</name>
    <dbReference type="NCBI Taxonomy" id="2498845"/>
    <lineage>
        <taxon>Bacteria</taxon>
        <taxon>Bacillati</taxon>
        <taxon>Bacillota</taxon>
        <taxon>Bacilli</taxon>
        <taxon>Bacillales</taxon>
        <taxon>Bacillaceae</taxon>
        <taxon>Cerasibacillus</taxon>
    </lineage>
</organism>
<evidence type="ECO:0000313" key="3">
    <source>
        <dbReference type="Proteomes" id="UP000321574"/>
    </source>
</evidence>
<comment type="caution">
    <text evidence="2">The sequence shown here is derived from an EMBL/GenBank/DDBJ whole genome shotgun (WGS) entry which is preliminary data.</text>
</comment>
<evidence type="ECO:0000313" key="2">
    <source>
        <dbReference type="EMBL" id="TXL61744.1"/>
    </source>
</evidence>
<dbReference type="SUPFAM" id="SSF109998">
    <property type="entry name" value="Triger factor/SurA peptide-binding domain-like"/>
    <property type="match status" value="1"/>
</dbReference>
<dbReference type="InterPro" id="IPR027304">
    <property type="entry name" value="Trigger_fact/SurA_dom_sf"/>
</dbReference>
<dbReference type="AlphaFoldDB" id="A0A5C8NIQ8"/>
<protein>
    <recommendedName>
        <fullName evidence="4">Peptidylprolyl isomerase</fullName>
    </recommendedName>
</protein>
<dbReference type="Gene3D" id="1.10.4030.10">
    <property type="entry name" value="Porin chaperone SurA, peptide-binding domain"/>
    <property type="match status" value="1"/>
</dbReference>
<dbReference type="PROSITE" id="PS51257">
    <property type="entry name" value="PROKAR_LIPOPROTEIN"/>
    <property type="match status" value="1"/>
</dbReference>
<dbReference type="InterPro" id="IPR050245">
    <property type="entry name" value="PrsA_foldase"/>
</dbReference>
<dbReference type="PANTHER" id="PTHR47245">
    <property type="entry name" value="PEPTIDYLPROLYL ISOMERASE"/>
    <property type="match status" value="1"/>
</dbReference>
<reference evidence="2 3" key="1">
    <citation type="submission" date="2019-06" db="EMBL/GenBank/DDBJ databases">
        <title>Cerasibacillus sp. nov., isolated from maize field.</title>
        <authorList>
            <person name="Lin S.-Y."/>
            <person name="Tsai C.-F."/>
            <person name="Young C.-C."/>
        </authorList>
    </citation>
    <scope>NUCLEOTIDE SEQUENCE [LARGE SCALE GENOMIC DNA]</scope>
    <source>
        <strain evidence="2 3">CC-CFT480</strain>
    </source>
</reference>
<name>A0A5C8NIQ8_9BACI</name>
<gene>
    <name evidence="2" type="ORF">FHP05_12750</name>
</gene>